<dbReference type="SUPFAM" id="SSF50978">
    <property type="entry name" value="WD40 repeat-like"/>
    <property type="match status" value="1"/>
</dbReference>
<dbReference type="PANTHER" id="PTHR16038">
    <property type="entry name" value="NOP SEVEN ASSOCIATED PROTEIN 1"/>
    <property type="match status" value="1"/>
</dbReference>
<reference evidence="5 6" key="1">
    <citation type="journal article" date="2016" name="Proc. Natl. Acad. Sci. U.S.A.">
        <title>Comparative genomics of biotechnologically important yeasts.</title>
        <authorList>
            <person name="Riley R."/>
            <person name="Haridas S."/>
            <person name="Wolfe K.H."/>
            <person name="Lopes M.R."/>
            <person name="Hittinger C.T."/>
            <person name="Goeker M."/>
            <person name="Salamov A.A."/>
            <person name="Wisecaver J.H."/>
            <person name="Long T.M."/>
            <person name="Calvey C.H."/>
            <person name="Aerts A.L."/>
            <person name="Barry K.W."/>
            <person name="Choi C."/>
            <person name="Clum A."/>
            <person name="Coughlan A.Y."/>
            <person name="Deshpande S."/>
            <person name="Douglass A.P."/>
            <person name="Hanson S.J."/>
            <person name="Klenk H.-P."/>
            <person name="LaButti K.M."/>
            <person name="Lapidus A."/>
            <person name="Lindquist E.A."/>
            <person name="Lipzen A.M."/>
            <person name="Meier-Kolthoff J.P."/>
            <person name="Ohm R.A."/>
            <person name="Otillar R.P."/>
            <person name="Pangilinan J.L."/>
            <person name="Peng Y."/>
            <person name="Rokas A."/>
            <person name="Rosa C.A."/>
            <person name="Scheuner C."/>
            <person name="Sibirny A.A."/>
            <person name="Slot J.C."/>
            <person name="Stielow J.B."/>
            <person name="Sun H."/>
            <person name="Kurtzman C.P."/>
            <person name="Blackwell M."/>
            <person name="Grigoriev I.V."/>
            <person name="Jeffries T.W."/>
        </authorList>
    </citation>
    <scope>NUCLEOTIDE SEQUENCE [LARGE SCALE GENOMIC DNA]</scope>
    <source>
        <strain evidence="5 6">DSM 6958</strain>
    </source>
</reference>
<dbReference type="OrthoDB" id="18388at2759"/>
<sequence length="423" mass="46240">MKVLASAEESGAIKFAVFPLGTDTSKQTSPQPSIIKTFNAEGRDKAVQQMIMVTVDHRKYIAVARKGGYVQLLNLPSTDVADTEGAEIVCDWFGCANSTADAIVSLLCVGKLLITCSSEGLICIYDLSNLKSKETYAKLNVTGPVSAFVNHYQTSGIFAVGGKERDLEIIKLWEETKEPSATEFSIKSLWKAKNVKNNSLDLRVPVWITGIQFLKETIRENAWSILTVTRYGQVRLYDTVHGRRPVSSNEASKHPISSIAESNDSNQVIISDTHSTTLLFDTELKSTTLAFRPAGSCARNGAEGKHAEVKGKLVGKFAGATGAVQNNEIEQPLVAAGGLDRYVRVFDLKTRECVSKIYMGTEITAVWIIEGNENDKPSLKKRKKDAEADDEELWEALEGGVDGGATERKVKKAKASKKVTKEE</sequence>
<protein>
    <recommendedName>
        <fullName evidence="4">Ribosome biogenesis protein NSA1</fullName>
    </recommendedName>
</protein>
<dbReference type="GO" id="GO:0030687">
    <property type="term" value="C:preribosome, large subunit precursor"/>
    <property type="evidence" value="ECO:0007669"/>
    <property type="project" value="TreeGrafter"/>
</dbReference>
<keyword evidence="6" id="KW-1185">Reference proteome</keyword>
<organism evidence="5 6">
    <name type="scientific">Nadsonia fulvescens var. elongata DSM 6958</name>
    <dbReference type="NCBI Taxonomy" id="857566"/>
    <lineage>
        <taxon>Eukaryota</taxon>
        <taxon>Fungi</taxon>
        <taxon>Dikarya</taxon>
        <taxon>Ascomycota</taxon>
        <taxon>Saccharomycotina</taxon>
        <taxon>Dipodascomycetes</taxon>
        <taxon>Dipodascales</taxon>
        <taxon>Dipodascales incertae sedis</taxon>
        <taxon>Nadsonia</taxon>
    </lineage>
</organism>
<evidence type="ECO:0000313" key="6">
    <source>
        <dbReference type="Proteomes" id="UP000095009"/>
    </source>
</evidence>
<accession>A0A1E3PJV6</accession>
<evidence type="ECO:0000256" key="3">
    <source>
        <dbReference type="ARBA" id="ARBA00011187"/>
    </source>
</evidence>
<comment type="similarity">
    <text evidence="2">Belongs to the NSA1 family.</text>
</comment>
<dbReference type="Gene3D" id="2.130.10.10">
    <property type="entry name" value="YVTN repeat-like/Quinoprotein amine dehydrogenase"/>
    <property type="match status" value="2"/>
</dbReference>
<gene>
    <name evidence="5" type="ORF">NADFUDRAFT_58228</name>
</gene>
<evidence type="ECO:0000313" key="5">
    <source>
        <dbReference type="EMBL" id="ODQ65709.1"/>
    </source>
</evidence>
<dbReference type="PANTHER" id="PTHR16038:SF4">
    <property type="entry name" value="WD REPEAT-CONTAINING PROTEIN 74"/>
    <property type="match status" value="1"/>
</dbReference>
<dbReference type="InterPro" id="IPR015943">
    <property type="entry name" value="WD40/YVTN_repeat-like_dom_sf"/>
</dbReference>
<dbReference type="InterPro" id="IPR037379">
    <property type="entry name" value="WDR74/Nsa1"/>
</dbReference>
<dbReference type="STRING" id="857566.A0A1E3PJV6"/>
<dbReference type="GO" id="GO:0005730">
    <property type="term" value="C:nucleolus"/>
    <property type="evidence" value="ECO:0007669"/>
    <property type="project" value="InterPro"/>
</dbReference>
<evidence type="ECO:0000256" key="1">
    <source>
        <dbReference type="ARBA" id="ARBA00002889"/>
    </source>
</evidence>
<dbReference type="GO" id="GO:0042273">
    <property type="term" value="P:ribosomal large subunit biogenesis"/>
    <property type="evidence" value="ECO:0007669"/>
    <property type="project" value="InterPro"/>
</dbReference>
<evidence type="ECO:0000256" key="4">
    <source>
        <dbReference type="ARBA" id="ARBA00014234"/>
    </source>
</evidence>
<dbReference type="Proteomes" id="UP000095009">
    <property type="component" value="Unassembled WGS sequence"/>
</dbReference>
<dbReference type="InterPro" id="IPR036322">
    <property type="entry name" value="WD40_repeat_dom_sf"/>
</dbReference>
<proteinExistence type="inferred from homology"/>
<dbReference type="CDD" id="cd22858">
    <property type="entry name" value="Nsa1"/>
    <property type="match status" value="1"/>
</dbReference>
<comment type="subunit">
    <text evidence="3">Component of the pre-66S ribosomal particle.</text>
</comment>
<comment type="function">
    <text evidence="1">Involved in the biogenesis of the 60S ribosomal subunit.</text>
</comment>
<evidence type="ECO:0000256" key="2">
    <source>
        <dbReference type="ARBA" id="ARBA00007861"/>
    </source>
</evidence>
<dbReference type="EMBL" id="KV454409">
    <property type="protein sequence ID" value="ODQ65709.1"/>
    <property type="molecule type" value="Genomic_DNA"/>
</dbReference>
<dbReference type="AlphaFoldDB" id="A0A1E3PJV6"/>
<name>A0A1E3PJV6_9ASCO</name>